<dbReference type="EMBL" id="QQST01000001">
    <property type="protein sequence ID" value="RDI71930.1"/>
    <property type="molecule type" value="Genomic_DNA"/>
</dbReference>
<feature type="transmembrane region" description="Helical" evidence="1">
    <location>
        <begin position="50"/>
        <end position="70"/>
    </location>
</feature>
<dbReference type="RefSeq" id="WP_092538568.1">
    <property type="nucleotide sequence ID" value="NZ_FNKQ01000003.1"/>
</dbReference>
<evidence type="ECO:0000256" key="1">
    <source>
        <dbReference type="SAM" id="Phobius"/>
    </source>
</evidence>
<keyword evidence="1" id="KW-0472">Membrane</keyword>
<dbReference type="Proteomes" id="UP000199289">
    <property type="component" value="Unassembled WGS sequence"/>
</dbReference>
<evidence type="ECO:0000313" key="3">
    <source>
        <dbReference type="EMBL" id="RDI71930.1"/>
    </source>
</evidence>
<evidence type="ECO:0000259" key="2">
    <source>
        <dbReference type="Pfam" id="PF03779"/>
    </source>
</evidence>
<protein>
    <submittedName>
        <fullName evidence="4">SPW repeat-containing protein</fullName>
    </submittedName>
</protein>
<dbReference type="Pfam" id="PF03779">
    <property type="entry name" value="SPW"/>
    <property type="match status" value="1"/>
</dbReference>
<reference evidence="5" key="2">
    <citation type="submission" date="2016-10" db="EMBL/GenBank/DDBJ databases">
        <authorList>
            <person name="Varghese N."/>
            <person name="Submissions S."/>
        </authorList>
    </citation>
    <scope>NUCLEOTIDE SEQUENCE [LARGE SCALE GENOMIC DNA]</scope>
    <source>
        <strain evidence="5">CGMCC 1.12397</strain>
    </source>
</reference>
<feature type="domain" description="SPW repeat-containing integral membrane" evidence="2">
    <location>
        <begin position="25"/>
        <end position="128"/>
    </location>
</feature>
<evidence type="ECO:0000313" key="4">
    <source>
        <dbReference type="EMBL" id="SDQ93338.1"/>
    </source>
</evidence>
<sequence>MSERDVSERTDRTEYDTNPGERGKWTSALIALAGVWMIVEPFVFDVVQSNLLNDVVVGVVLVALGGFNFYRRADEKVGYAAVAAAAALVGLWLIASPFVYGRTVPTGVAPELGFWNDVVVGLLVAASGAYSAYEARETTSDSDRRATA</sequence>
<reference evidence="3 6" key="3">
    <citation type="submission" date="2018-07" db="EMBL/GenBank/DDBJ databases">
        <title>Genome sequence of extremly halophilic archaeon Halopelagius longus strain BC12-B1.</title>
        <authorList>
            <person name="Zhang X."/>
        </authorList>
    </citation>
    <scope>NUCLEOTIDE SEQUENCE [LARGE SCALE GENOMIC DNA]</scope>
    <source>
        <strain evidence="3 6">BC12-B1</strain>
    </source>
</reference>
<evidence type="ECO:0000313" key="5">
    <source>
        <dbReference type="Proteomes" id="UP000199289"/>
    </source>
</evidence>
<accession>A0A1H1EXF8</accession>
<dbReference type="EMBL" id="FNKQ01000003">
    <property type="protein sequence ID" value="SDQ93338.1"/>
    <property type="molecule type" value="Genomic_DNA"/>
</dbReference>
<dbReference type="Proteomes" id="UP000255421">
    <property type="component" value="Unassembled WGS sequence"/>
</dbReference>
<feature type="transmembrane region" description="Helical" evidence="1">
    <location>
        <begin position="25"/>
        <end position="44"/>
    </location>
</feature>
<dbReference type="OrthoDB" id="169701at2157"/>
<dbReference type="AlphaFoldDB" id="A0A1H1EXF8"/>
<reference evidence="4" key="1">
    <citation type="submission" date="2016-10" db="EMBL/GenBank/DDBJ databases">
        <authorList>
            <person name="de Groot N.N."/>
        </authorList>
    </citation>
    <scope>NUCLEOTIDE SEQUENCE [LARGE SCALE GENOMIC DNA]</scope>
    <source>
        <strain evidence="4">CGMCC 1.12397</strain>
    </source>
</reference>
<evidence type="ECO:0000313" key="6">
    <source>
        <dbReference type="Proteomes" id="UP000255421"/>
    </source>
</evidence>
<proteinExistence type="predicted"/>
<keyword evidence="1" id="KW-1133">Transmembrane helix</keyword>
<keyword evidence="6" id="KW-1185">Reference proteome</keyword>
<feature type="transmembrane region" description="Helical" evidence="1">
    <location>
        <begin position="112"/>
        <end position="133"/>
    </location>
</feature>
<dbReference type="InterPro" id="IPR005530">
    <property type="entry name" value="SPW"/>
</dbReference>
<name>A0A1H1EXF8_9EURY</name>
<organism evidence="4 5">
    <name type="scientific">Halopelagius longus</name>
    <dbReference type="NCBI Taxonomy" id="1236180"/>
    <lineage>
        <taxon>Archaea</taxon>
        <taxon>Methanobacteriati</taxon>
        <taxon>Methanobacteriota</taxon>
        <taxon>Stenosarchaea group</taxon>
        <taxon>Halobacteria</taxon>
        <taxon>Halobacteriales</taxon>
        <taxon>Haloferacaceae</taxon>
    </lineage>
</organism>
<gene>
    <name evidence="3" type="ORF">DWB78_09455</name>
    <name evidence="4" type="ORF">SAMN05216278_3109</name>
</gene>
<keyword evidence="1" id="KW-0812">Transmembrane</keyword>
<feature type="transmembrane region" description="Helical" evidence="1">
    <location>
        <begin position="77"/>
        <end position="100"/>
    </location>
</feature>